<keyword evidence="2" id="KW-0472">Membrane</keyword>
<gene>
    <name evidence="3" type="ORF">OUY24_12340</name>
</gene>
<feature type="region of interest" description="Disordered" evidence="1">
    <location>
        <begin position="208"/>
        <end position="233"/>
    </location>
</feature>
<evidence type="ECO:0000256" key="2">
    <source>
        <dbReference type="SAM" id="Phobius"/>
    </source>
</evidence>
<dbReference type="RefSeq" id="WP_271276307.1">
    <property type="nucleotide sequence ID" value="NZ_BAABFD010000013.1"/>
</dbReference>
<dbReference type="EMBL" id="JAPNUD010000024">
    <property type="protein sequence ID" value="MDA0641407.1"/>
    <property type="molecule type" value="Genomic_DNA"/>
</dbReference>
<evidence type="ECO:0008006" key="5">
    <source>
        <dbReference type="Google" id="ProtNLM"/>
    </source>
</evidence>
<sequence length="302" mass="32662">MATEPIPPGRFYSVHLRFSRGVITIAAIVLILAVGISFGVYQLLKRAPKPLAVPEAHCVVRTPGGDREMDIEQARIAATIAAVAARRKLPERAVVIAYATALQESKLYNLDYGDRDSVGVFQQRESQGWGTKKQIMDPVYATERFFAALVKVKGYRKMPVAEAAQEVQRSAAGYAYGPHQEEAEILAAAFTGRVPRAVHCWYPPETGQAGDAQASGGKAGAEQAAAPRPKTAQARRQLKRALGSTTVTGSKRGWLIAAWSVAHAQKYGLSRVEYAGARWSNDTRVEGWVDGSASGSRKVELA</sequence>
<keyword evidence="4" id="KW-1185">Reference proteome</keyword>
<evidence type="ECO:0000256" key="1">
    <source>
        <dbReference type="SAM" id="MobiDB-lite"/>
    </source>
</evidence>
<keyword evidence="2" id="KW-0812">Transmembrane</keyword>
<name>A0ABT4SW48_9ACTN</name>
<keyword evidence="2" id="KW-1133">Transmembrane helix</keyword>
<dbReference type="Proteomes" id="UP001212498">
    <property type="component" value="Unassembled WGS sequence"/>
</dbReference>
<comment type="caution">
    <text evidence="3">The sequence shown here is derived from an EMBL/GenBank/DDBJ whole genome shotgun (WGS) entry which is preliminary data.</text>
</comment>
<reference evidence="3 4" key="1">
    <citation type="submission" date="2022-11" db="EMBL/GenBank/DDBJ databases">
        <title>Nonomuraea corallina sp. nov., a new species of the genus Nonomuraea isolated from sea side sediment in Thai sea.</title>
        <authorList>
            <person name="Ngamcharungchit C."/>
            <person name="Matsumoto A."/>
            <person name="Suriyachadkun C."/>
            <person name="Panbangred W."/>
            <person name="Inahashi Y."/>
            <person name="Intra B."/>
        </authorList>
    </citation>
    <scope>NUCLEOTIDE SEQUENCE [LARGE SCALE GENOMIC DNA]</scope>
    <source>
        <strain evidence="3 4">DSM 43553</strain>
    </source>
</reference>
<evidence type="ECO:0000313" key="4">
    <source>
        <dbReference type="Proteomes" id="UP001212498"/>
    </source>
</evidence>
<evidence type="ECO:0000313" key="3">
    <source>
        <dbReference type="EMBL" id="MDA0641407.1"/>
    </source>
</evidence>
<proteinExistence type="predicted"/>
<accession>A0ABT4SW48</accession>
<protein>
    <recommendedName>
        <fullName evidence="5">Heavy metal transporter</fullName>
    </recommendedName>
</protein>
<feature type="transmembrane region" description="Helical" evidence="2">
    <location>
        <begin position="21"/>
        <end position="44"/>
    </location>
</feature>
<organism evidence="3 4">
    <name type="scientific">Nonomuraea ferruginea</name>
    <dbReference type="NCBI Taxonomy" id="46174"/>
    <lineage>
        <taxon>Bacteria</taxon>
        <taxon>Bacillati</taxon>
        <taxon>Actinomycetota</taxon>
        <taxon>Actinomycetes</taxon>
        <taxon>Streptosporangiales</taxon>
        <taxon>Streptosporangiaceae</taxon>
        <taxon>Nonomuraea</taxon>
    </lineage>
</organism>